<name>A0ABP0EVY9_CLALP</name>
<evidence type="ECO:0000313" key="1">
    <source>
        <dbReference type="EMBL" id="CAK8671589.1"/>
    </source>
</evidence>
<reference evidence="1 2" key="1">
    <citation type="submission" date="2024-02" db="EMBL/GenBank/DDBJ databases">
        <authorList>
            <person name="Daric V."/>
            <person name="Darras S."/>
        </authorList>
    </citation>
    <scope>NUCLEOTIDE SEQUENCE [LARGE SCALE GENOMIC DNA]</scope>
</reference>
<dbReference type="InterPro" id="IPR011990">
    <property type="entry name" value="TPR-like_helical_dom_sf"/>
</dbReference>
<proteinExistence type="predicted"/>
<protein>
    <submittedName>
        <fullName evidence="1">Uncharacterized protein</fullName>
    </submittedName>
</protein>
<organism evidence="1 2">
    <name type="scientific">Clavelina lepadiformis</name>
    <name type="common">Light-bulb sea squirt</name>
    <name type="synonym">Ascidia lepadiformis</name>
    <dbReference type="NCBI Taxonomy" id="159417"/>
    <lineage>
        <taxon>Eukaryota</taxon>
        <taxon>Metazoa</taxon>
        <taxon>Chordata</taxon>
        <taxon>Tunicata</taxon>
        <taxon>Ascidiacea</taxon>
        <taxon>Aplousobranchia</taxon>
        <taxon>Clavelinidae</taxon>
        <taxon>Clavelina</taxon>
    </lineage>
</organism>
<dbReference type="EMBL" id="CAWYQH010000001">
    <property type="protein sequence ID" value="CAK8671589.1"/>
    <property type="molecule type" value="Genomic_DNA"/>
</dbReference>
<dbReference type="Gene3D" id="1.25.40.10">
    <property type="entry name" value="Tetratricopeptide repeat domain"/>
    <property type="match status" value="1"/>
</dbReference>
<keyword evidence="2" id="KW-1185">Reference proteome</keyword>
<evidence type="ECO:0000313" key="2">
    <source>
        <dbReference type="Proteomes" id="UP001642483"/>
    </source>
</evidence>
<gene>
    <name evidence="1" type="ORF">CVLEPA_LOCUS638</name>
</gene>
<sequence>MARQNIVKDFQSEIQFMEEIVDEMLQVTNVDFKIKCQNFDRCLKHLALALKDTGYYTKSIETLKQGIVIMKLGNGNDAKLYHVFGQRHNNLGAAYEKDNQLMEAEKRNEAHIRGTERRKCIVGACMHSKCMNSHHLYRLFHNTIEVSRRGGIQYHLHLYRSPGLSMGMGFPRESHGKCPMG</sequence>
<accession>A0ABP0EVY9</accession>
<comment type="caution">
    <text evidence="1">The sequence shown here is derived from an EMBL/GenBank/DDBJ whole genome shotgun (WGS) entry which is preliminary data.</text>
</comment>
<dbReference type="Proteomes" id="UP001642483">
    <property type="component" value="Unassembled WGS sequence"/>
</dbReference>